<dbReference type="SUPFAM" id="SSF56601">
    <property type="entry name" value="beta-lactamase/transpeptidase-like"/>
    <property type="match status" value="1"/>
</dbReference>
<evidence type="ECO:0000259" key="2">
    <source>
        <dbReference type="Pfam" id="PF00144"/>
    </source>
</evidence>
<dbReference type="AlphaFoldDB" id="A0A853J736"/>
<dbReference type="InterPro" id="IPR012338">
    <property type="entry name" value="Beta-lactam/transpept-like"/>
</dbReference>
<comment type="caution">
    <text evidence="3">The sequence shown here is derived from an EMBL/GenBank/DDBJ whole genome shotgun (WGS) entry which is preliminary data.</text>
</comment>
<organism evidence="3 4">
    <name type="scientific">Luteimonas salinisoli</name>
    <dbReference type="NCBI Taxonomy" id="2752307"/>
    <lineage>
        <taxon>Bacteria</taxon>
        <taxon>Pseudomonadati</taxon>
        <taxon>Pseudomonadota</taxon>
        <taxon>Gammaproteobacteria</taxon>
        <taxon>Lysobacterales</taxon>
        <taxon>Lysobacteraceae</taxon>
        <taxon>Luteimonas</taxon>
    </lineage>
</organism>
<dbReference type="RefSeq" id="WP_180676669.1">
    <property type="nucleotide sequence ID" value="NZ_JACCKA010000005.1"/>
</dbReference>
<reference evidence="3 4" key="1">
    <citation type="submission" date="2020-07" db="EMBL/GenBank/DDBJ databases">
        <title>Luteimonas sp. SJ-92.</title>
        <authorList>
            <person name="Huang X.-X."/>
            <person name="Xu L."/>
            <person name="Sun J.-Q."/>
        </authorList>
    </citation>
    <scope>NUCLEOTIDE SEQUENCE [LARGE SCALE GENOMIC DNA]</scope>
    <source>
        <strain evidence="3 4">SJ-92</strain>
    </source>
</reference>
<dbReference type="PANTHER" id="PTHR46825">
    <property type="entry name" value="D-ALANYL-D-ALANINE-CARBOXYPEPTIDASE/ENDOPEPTIDASE AMPH"/>
    <property type="match status" value="1"/>
</dbReference>
<dbReference type="Proteomes" id="UP000578091">
    <property type="component" value="Unassembled WGS sequence"/>
</dbReference>
<dbReference type="PANTHER" id="PTHR46825:SF9">
    <property type="entry name" value="BETA-LACTAMASE-RELATED DOMAIN-CONTAINING PROTEIN"/>
    <property type="match status" value="1"/>
</dbReference>
<evidence type="ECO:0000313" key="4">
    <source>
        <dbReference type="Proteomes" id="UP000578091"/>
    </source>
</evidence>
<dbReference type="Pfam" id="PF00144">
    <property type="entry name" value="Beta-lactamase"/>
    <property type="match status" value="1"/>
</dbReference>
<feature type="signal peptide" evidence="1">
    <location>
        <begin position="1"/>
        <end position="21"/>
    </location>
</feature>
<keyword evidence="4" id="KW-1185">Reference proteome</keyword>
<feature type="chain" id="PRO_5032799113" evidence="1">
    <location>
        <begin position="22"/>
        <end position="355"/>
    </location>
</feature>
<dbReference type="EMBL" id="JACCKA010000005">
    <property type="protein sequence ID" value="NZA24861.1"/>
    <property type="molecule type" value="Genomic_DNA"/>
</dbReference>
<accession>A0A853J736</accession>
<gene>
    <name evidence="3" type="ORF">H0E84_00535</name>
</gene>
<proteinExistence type="predicted"/>
<keyword evidence="1" id="KW-0732">Signal</keyword>
<dbReference type="Gene3D" id="3.40.710.10">
    <property type="entry name" value="DD-peptidase/beta-lactamase superfamily"/>
    <property type="match status" value="1"/>
</dbReference>
<sequence>MRTIAAIVACILLLGAGAARGGPMQEDVDRLMRDYDGAVPGAAVLVLHDGEAVLRRGYGLADLETAAPVAAASNFRLASLTKQFTAAAILLLAEDGRLRLDDPVRRWLPTLPEAADPVTLHHLLSHTSGLVDYEEVMPEGPAAQLRDADVLRLLEQHDRLYFAPGTDYRYSNSAYALLALIVGKASGLDFAGFLRARVFAPLAMDGTVAFEDGVSAVARRAYGHSQVDGAWRRTDQSPTSAVLGDGGIYSSIDDLAKWDAALYDDRLLSEASRALAFAPQTATATGEPDVDAYGYGWRLAGDMLWHSGETIGFRNVILRFPRQRLTVIVLSNRNHPEPYRTARAIAALWLAPGND</sequence>
<protein>
    <submittedName>
        <fullName evidence="3">Beta-lactamase family protein</fullName>
    </submittedName>
</protein>
<dbReference type="InterPro" id="IPR050491">
    <property type="entry name" value="AmpC-like"/>
</dbReference>
<name>A0A853J736_9GAMM</name>
<evidence type="ECO:0000313" key="3">
    <source>
        <dbReference type="EMBL" id="NZA24861.1"/>
    </source>
</evidence>
<dbReference type="InterPro" id="IPR001466">
    <property type="entry name" value="Beta-lactam-related"/>
</dbReference>
<feature type="domain" description="Beta-lactamase-related" evidence="2">
    <location>
        <begin position="28"/>
        <end position="346"/>
    </location>
</feature>
<evidence type="ECO:0000256" key="1">
    <source>
        <dbReference type="SAM" id="SignalP"/>
    </source>
</evidence>